<name>A0A024GPC7_9STRA</name>
<proteinExistence type="predicted"/>
<dbReference type="InParanoid" id="A0A024GPC7"/>
<evidence type="ECO:0000313" key="3">
    <source>
        <dbReference type="EMBL" id="CCI48207.1"/>
    </source>
</evidence>
<comment type="caution">
    <text evidence="3">The sequence shown here is derived from an EMBL/GenBank/DDBJ whole genome shotgun (WGS) entry which is preliminary data.</text>
</comment>
<reference evidence="3 4" key="1">
    <citation type="submission" date="2012-05" db="EMBL/GenBank/DDBJ databases">
        <title>Recombination and specialization in a pathogen metapopulation.</title>
        <authorList>
            <person name="Gardiner A."/>
            <person name="Kemen E."/>
            <person name="Schultz-Larsen T."/>
            <person name="MacLean D."/>
            <person name="Van Oosterhout C."/>
            <person name="Jones J.D.G."/>
        </authorList>
    </citation>
    <scope>NUCLEOTIDE SEQUENCE [LARGE SCALE GENOMIC DNA]</scope>
    <source>
        <strain evidence="3 4">Ac Nc2</strain>
    </source>
</reference>
<feature type="transmembrane region" description="Helical" evidence="2">
    <location>
        <begin position="28"/>
        <end position="49"/>
    </location>
</feature>
<dbReference type="OrthoDB" id="122216at2759"/>
<gene>
    <name evidence="3" type="ORF">BN9_092690</name>
</gene>
<dbReference type="EMBL" id="CAIX01000209">
    <property type="protein sequence ID" value="CCI48207.1"/>
    <property type="molecule type" value="Genomic_DNA"/>
</dbReference>
<keyword evidence="2" id="KW-1133">Transmembrane helix</keyword>
<feature type="region of interest" description="Disordered" evidence="1">
    <location>
        <begin position="195"/>
        <end position="225"/>
    </location>
</feature>
<protein>
    <submittedName>
        <fullName evidence="3">Uncharacterized protein</fullName>
    </submittedName>
</protein>
<keyword evidence="2" id="KW-0472">Membrane</keyword>
<sequence length="246" mass="26599">MGASITIVNNTPDEWLCKVSPDEKALKVGYLAAFGVSAFIGAFSLLGAFGPHLLDLSSEAEALTEAPESVFGIKTETFKTIAKRVEIGGAFTAVGAGAVSTGIVVTRMVEDGFLSRHFISISSGGHHRWDKMPPYYWRQCRCIRSYALNESAVRTESILMRPIFSGWIKRDSEQSIADWIRRSNGTSIDDIVPLVNTDEEDDVDAKQSTATGSTQGQESILPSNQPALVIPPATVANFNQNVNATT</sequence>
<keyword evidence="4" id="KW-1185">Reference proteome</keyword>
<accession>A0A024GPC7</accession>
<evidence type="ECO:0000313" key="4">
    <source>
        <dbReference type="Proteomes" id="UP000053237"/>
    </source>
</evidence>
<dbReference type="AlphaFoldDB" id="A0A024GPC7"/>
<dbReference type="Proteomes" id="UP000053237">
    <property type="component" value="Unassembled WGS sequence"/>
</dbReference>
<evidence type="ECO:0000256" key="1">
    <source>
        <dbReference type="SAM" id="MobiDB-lite"/>
    </source>
</evidence>
<organism evidence="3 4">
    <name type="scientific">Albugo candida</name>
    <dbReference type="NCBI Taxonomy" id="65357"/>
    <lineage>
        <taxon>Eukaryota</taxon>
        <taxon>Sar</taxon>
        <taxon>Stramenopiles</taxon>
        <taxon>Oomycota</taxon>
        <taxon>Peronosporomycetes</taxon>
        <taxon>Albuginales</taxon>
        <taxon>Albuginaceae</taxon>
        <taxon>Albugo</taxon>
    </lineage>
</organism>
<keyword evidence="2" id="KW-0812">Transmembrane</keyword>
<feature type="compositionally biased region" description="Polar residues" evidence="1">
    <location>
        <begin position="206"/>
        <end position="225"/>
    </location>
</feature>
<evidence type="ECO:0000256" key="2">
    <source>
        <dbReference type="SAM" id="Phobius"/>
    </source>
</evidence>